<dbReference type="GO" id="GO:0004045">
    <property type="term" value="F:peptidyl-tRNA hydrolase activity"/>
    <property type="evidence" value="ECO:0007669"/>
    <property type="project" value="UniProtKB-EC"/>
</dbReference>
<proteinExistence type="inferred from homology"/>
<feature type="non-terminal residue" evidence="6">
    <location>
        <position position="154"/>
    </location>
</feature>
<evidence type="ECO:0000313" key="6">
    <source>
        <dbReference type="EMBL" id="JAP92737.1"/>
    </source>
</evidence>
<sequence>LQMDDEKKNDKPEQSNPTNEQPSKEQQQSIFNVFAALASQLVTQTQPKYYKLVFLVRTDLNMGVGKMCAQCGHAVSAALEENNPKIKLWKQIGEKKVALKSTFDQLKTSLKLAEEKRIPCGYICDAGHTQVDPGTTTVGWIGPWEQDEIDLITG</sequence>
<dbReference type="Gene3D" id="3.40.1490.10">
    <property type="entry name" value="Bit1"/>
    <property type="match status" value="1"/>
</dbReference>
<evidence type="ECO:0000256" key="2">
    <source>
        <dbReference type="ARBA" id="ARBA00022801"/>
    </source>
</evidence>
<name>A0A146K7Z4_9EUKA</name>
<dbReference type="PANTHER" id="PTHR12649:SF11">
    <property type="entry name" value="PEPTIDYL-TRNA HYDROLASE 2, MITOCHONDRIAL"/>
    <property type="match status" value="1"/>
</dbReference>
<feature type="non-terminal residue" evidence="6">
    <location>
        <position position="1"/>
    </location>
</feature>
<evidence type="ECO:0000256" key="4">
    <source>
        <dbReference type="ARBA" id="ARBA00048707"/>
    </source>
</evidence>
<keyword evidence="2 6" id="KW-0378">Hydrolase</keyword>
<feature type="compositionally biased region" description="Polar residues" evidence="5">
    <location>
        <begin position="14"/>
        <end position="26"/>
    </location>
</feature>
<dbReference type="Pfam" id="PF01981">
    <property type="entry name" value="PTH2"/>
    <property type="match status" value="1"/>
</dbReference>
<dbReference type="InterPro" id="IPR002833">
    <property type="entry name" value="PTH2"/>
</dbReference>
<dbReference type="InterPro" id="IPR023476">
    <property type="entry name" value="Pep_tRNA_hydro_II_dom_sf"/>
</dbReference>
<dbReference type="PANTHER" id="PTHR12649">
    <property type="entry name" value="PEPTIDYL-TRNA HYDROLASE 2"/>
    <property type="match status" value="1"/>
</dbReference>
<dbReference type="AlphaFoldDB" id="A0A146K7Z4"/>
<comment type="catalytic activity">
    <reaction evidence="4">
        <text>an N-acyl-L-alpha-aminoacyl-tRNA + H2O = an N-acyl-L-amino acid + a tRNA + H(+)</text>
        <dbReference type="Rhea" id="RHEA:54448"/>
        <dbReference type="Rhea" id="RHEA-COMP:10123"/>
        <dbReference type="Rhea" id="RHEA-COMP:13883"/>
        <dbReference type="ChEBI" id="CHEBI:15377"/>
        <dbReference type="ChEBI" id="CHEBI:15378"/>
        <dbReference type="ChEBI" id="CHEBI:59874"/>
        <dbReference type="ChEBI" id="CHEBI:78442"/>
        <dbReference type="ChEBI" id="CHEBI:138191"/>
        <dbReference type="EC" id="3.1.1.29"/>
    </reaction>
</comment>
<reference evidence="6" key="1">
    <citation type="submission" date="2015-07" db="EMBL/GenBank/DDBJ databases">
        <title>Adaptation to a free-living lifestyle via gene acquisitions in the diplomonad Trepomonas sp. PC1.</title>
        <authorList>
            <person name="Xu F."/>
            <person name="Jerlstrom-Hultqvist J."/>
            <person name="Kolisko M."/>
            <person name="Simpson A.G.B."/>
            <person name="Roger A.J."/>
            <person name="Svard S.G."/>
            <person name="Andersson J.O."/>
        </authorList>
    </citation>
    <scope>NUCLEOTIDE SEQUENCE</scope>
    <source>
        <strain evidence="6">PC1</strain>
    </source>
</reference>
<organism evidence="6">
    <name type="scientific">Trepomonas sp. PC1</name>
    <dbReference type="NCBI Taxonomy" id="1076344"/>
    <lineage>
        <taxon>Eukaryota</taxon>
        <taxon>Metamonada</taxon>
        <taxon>Diplomonadida</taxon>
        <taxon>Hexamitidae</taxon>
        <taxon>Hexamitinae</taxon>
        <taxon>Trepomonas</taxon>
    </lineage>
</organism>
<evidence type="ECO:0000256" key="3">
    <source>
        <dbReference type="ARBA" id="ARBA00038050"/>
    </source>
</evidence>
<feature type="compositionally biased region" description="Basic and acidic residues" evidence="5">
    <location>
        <begin position="1"/>
        <end position="13"/>
    </location>
</feature>
<dbReference type="SUPFAM" id="SSF102462">
    <property type="entry name" value="Peptidyl-tRNA hydrolase II"/>
    <property type="match status" value="1"/>
</dbReference>
<gene>
    <name evidence="6" type="ORF">TPC1_15219</name>
</gene>
<comment type="similarity">
    <text evidence="3">Belongs to the PTH2 family.</text>
</comment>
<dbReference type="GO" id="GO:0005829">
    <property type="term" value="C:cytosol"/>
    <property type="evidence" value="ECO:0007669"/>
    <property type="project" value="TreeGrafter"/>
</dbReference>
<protein>
    <recommendedName>
        <fullName evidence="1">peptidyl-tRNA hydrolase</fullName>
        <ecNumber evidence="1">3.1.1.29</ecNumber>
    </recommendedName>
</protein>
<evidence type="ECO:0000256" key="1">
    <source>
        <dbReference type="ARBA" id="ARBA00013260"/>
    </source>
</evidence>
<feature type="region of interest" description="Disordered" evidence="5">
    <location>
        <begin position="1"/>
        <end position="26"/>
    </location>
</feature>
<evidence type="ECO:0000256" key="5">
    <source>
        <dbReference type="SAM" id="MobiDB-lite"/>
    </source>
</evidence>
<dbReference type="EMBL" id="GDID01003869">
    <property type="protein sequence ID" value="JAP92737.1"/>
    <property type="molecule type" value="Transcribed_RNA"/>
</dbReference>
<dbReference type="EC" id="3.1.1.29" evidence="1"/>
<accession>A0A146K7Z4</accession>